<evidence type="ECO:0000256" key="1">
    <source>
        <dbReference type="ARBA" id="ARBA00004141"/>
    </source>
</evidence>
<feature type="transmembrane region" description="Helical" evidence="6">
    <location>
        <begin position="567"/>
        <end position="590"/>
    </location>
</feature>
<feature type="transmembrane region" description="Helical" evidence="6">
    <location>
        <begin position="772"/>
        <end position="790"/>
    </location>
</feature>
<dbReference type="InterPro" id="IPR013525">
    <property type="entry name" value="ABC2_TM"/>
</dbReference>
<evidence type="ECO:0000313" key="8">
    <source>
        <dbReference type="EMBL" id="NYD27548.1"/>
    </source>
</evidence>
<comment type="caution">
    <text evidence="8">The sequence shown here is derived from an EMBL/GenBank/DDBJ whole genome shotgun (WGS) entry which is preliminary data.</text>
</comment>
<dbReference type="AlphaFoldDB" id="A0A852R9M6"/>
<feature type="transmembrane region" description="Helical" evidence="6">
    <location>
        <begin position="627"/>
        <end position="645"/>
    </location>
</feature>
<dbReference type="Gene3D" id="3.40.1710.10">
    <property type="entry name" value="abc type-2 transporter like domain"/>
    <property type="match status" value="1"/>
</dbReference>
<keyword evidence="9" id="KW-1185">Reference proteome</keyword>
<dbReference type="RefSeq" id="WP_185987421.1">
    <property type="nucleotide sequence ID" value="NZ_BAAALZ010000001.1"/>
</dbReference>
<comment type="subcellular location">
    <subcellularLocation>
        <location evidence="1">Membrane</location>
        <topology evidence="1">Multi-pass membrane protein</topology>
    </subcellularLocation>
</comment>
<dbReference type="NCBIfam" id="TIGR03061">
    <property type="entry name" value="pip_yhgE_Nterm"/>
    <property type="match status" value="1"/>
</dbReference>
<feature type="transmembrane region" description="Helical" evidence="6">
    <location>
        <begin position="796"/>
        <end position="817"/>
    </location>
</feature>
<gene>
    <name evidence="8" type="ORF">BJ960_002351</name>
</gene>
<evidence type="ECO:0000259" key="7">
    <source>
        <dbReference type="Pfam" id="PF12698"/>
    </source>
</evidence>
<dbReference type="InterPro" id="IPR017501">
    <property type="entry name" value="Phage_infect_YhgE_C"/>
</dbReference>
<feature type="transmembrane region" description="Helical" evidence="6">
    <location>
        <begin position="596"/>
        <end position="620"/>
    </location>
</feature>
<evidence type="ECO:0000256" key="3">
    <source>
        <dbReference type="ARBA" id="ARBA00022989"/>
    </source>
</evidence>
<evidence type="ECO:0000256" key="5">
    <source>
        <dbReference type="SAM" id="MobiDB-lite"/>
    </source>
</evidence>
<keyword evidence="3 6" id="KW-1133">Transmembrane helix</keyword>
<feature type="transmembrane region" description="Helical" evidence="6">
    <location>
        <begin position="524"/>
        <end position="547"/>
    </location>
</feature>
<organism evidence="8 9">
    <name type="scientific">Leucobacter aridicollis</name>
    <dbReference type="NCBI Taxonomy" id="283878"/>
    <lineage>
        <taxon>Bacteria</taxon>
        <taxon>Bacillati</taxon>
        <taxon>Actinomycetota</taxon>
        <taxon>Actinomycetes</taxon>
        <taxon>Micrococcales</taxon>
        <taxon>Microbacteriaceae</taxon>
        <taxon>Leucobacter</taxon>
    </lineage>
</organism>
<feature type="domain" description="ABC-2 type transporter transmembrane" evidence="7">
    <location>
        <begin position="496"/>
        <end position="699"/>
    </location>
</feature>
<evidence type="ECO:0000256" key="6">
    <source>
        <dbReference type="SAM" id="Phobius"/>
    </source>
</evidence>
<dbReference type="Proteomes" id="UP000586095">
    <property type="component" value="Unassembled WGS sequence"/>
</dbReference>
<feature type="transmembrane region" description="Helical" evidence="6">
    <location>
        <begin position="680"/>
        <end position="701"/>
    </location>
</feature>
<proteinExistence type="predicted"/>
<sequence length="913" mass="97195">MRQSWNIFRRDVGRLARQRKSWVIVIGILITPALYAWFNINAFWDPYANTANVNIAVANLDSGAESELTGEVNIGDQVVEQLEENDQLGWQFMSEAKAKEAVKRGDVYATIVIPEDFSSDLLSMTSGDFTQPALQYFVNEKASAIAPKITDVGASQLDKQITSAFKEQVAQAATEAVKDAGDSVELRLLNARGDTLNAFDRTTKTLDQADKNIDKMRQGLDSSRDLLASTRTTLGDVAATLGDVQVAARQAQAIVAETQQQIVAFGDAATSAYLAGTTALADAAGSANASVAELTQQLKQANVRIDASITEVSSVIDANQQAIAQLQDLVDQADPGSPLVAQLQSALDALTAQNAAHGDVLAALQKANSDASGAVQAVSDASNALSQAMKETRTAAAGMRQVLSGTVPALNAAMSQLSASSGAFASALGAQQAVLGDADTLLAGIDTQLGSTGEALDSFKADLNGIRGSVTTARADVLALGAASEWGTLNTLTGLDPAQIAEFVASPVTVDEQVVFPINAYGSAMAALFTNLSLWIGAFVLMVIFKIEVDTEGLNDVTVRQAYFGRFFLLATLAALQALIVCIGNLVIGIQTANAVAYLATGVFTGLVYVSIIYALSVAFGHVGRGLCVLLVIMQIPGASGLYPIELMPGFFRAIYPFLPFSYGIDAMRETIAGFYGGHYWRFVGVLALMGLLALVLGLVLRRRLANFNLLFNRQIASTDLLTGEKVQVVGSGYRLSDVIHALRNRGEYREDLERRAQPFTQHYPTMLRTTLIVGVVGMVVIGVVAWALPGGKAPLLGVWVLWCLIIMGFLVVIEYIKQSFVHAREVGTLDDDELRDAVMTDRRGIHTDPEMALATAPPPTTRLEVAGAGHSRERPAAQTDTADIDDVMAELFGDASEQTNDTTETNEGGPRS</sequence>
<name>A0A852R9M6_9MICO</name>
<accession>A0A852R9M6</accession>
<dbReference type="NCBIfam" id="TIGR03062">
    <property type="entry name" value="pip_yhgE_Cterm"/>
    <property type="match status" value="1"/>
</dbReference>
<evidence type="ECO:0000313" key="9">
    <source>
        <dbReference type="Proteomes" id="UP000586095"/>
    </source>
</evidence>
<feature type="domain" description="ABC-2 type transporter transmembrane" evidence="7">
    <location>
        <begin position="23"/>
        <end position="174"/>
    </location>
</feature>
<evidence type="ECO:0000256" key="2">
    <source>
        <dbReference type="ARBA" id="ARBA00022692"/>
    </source>
</evidence>
<dbReference type="GO" id="GO:0016020">
    <property type="term" value="C:membrane"/>
    <property type="evidence" value="ECO:0007669"/>
    <property type="project" value="UniProtKB-SubCell"/>
</dbReference>
<dbReference type="PANTHER" id="PTHR43077:SF10">
    <property type="entry name" value="TRANSPORT PERMEASE PROTEIN"/>
    <property type="match status" value="1"/>
</dbReference>
<protein>
    <submittedName>
        <fullName evidence="8">Putative membrane protein</fullName>
    </submittedName>
</protein>
<feature type="transmembrane region" description="Helical" evidence="6">
    <location>
        <begin position="21"/>
        <end position="38"/>
    </location>
</feature>
<dbReference type="PANTHER" id="PTHR43077">
    <property type="entry name" value="TRANSPORT PERMEASE YVFS-RELATED"/>
    <property type="match status" value="1"/>
</dbReference>
<dbReference type="InterPro" id="IPR051328">
    <property type="entry name" value="T7SS_ABC-Transporter"/>
</dbReference>
<dbReference type="EMBL" id="JACCBD010000001">
    <property type="protein sequence ID" value="NYD27548.1"/>
    <property type="molecule type" value="Genomic_DNA"/>
</dbReference>
<reference evidence="8 9" key="1">
    <citation type="submission" date="2020-07" db="EMBL/GenBank/DDBJ databases">
        <title>Sequencing the genomes of 1000 actinobacteria strains.</title>
        <authorList>
            <person name="Klenk H.-P."/>
        </authorList>
    </citation>
    <scope>NUCLEOTIDE SEQUENCE [LARGE SCALE GENOMIC DNA]</scope>
    <source>
        <strain evidence="8 9">DSM 17380</strain>
    </source>
</reference>
<dbReference type="GO" id="GO:0140359">
    <property type="term" value="F:ABC-type transporter activity"/>
    <property type="evidence" value="ECO:0007669"/>
    <property type="project" value="InterPro"/>
</dbReference>
<feature type="compositionally biased region" description="Polar residues" evidence="5">
    <location>
        <begin position="897"/>
        <end position="907"/>
    </location>
</feature>
<evidence type="ECO:0000256" key="4">
    <source>
        <dbReference type="ARBA" id="ARBA00023136"/>
    </source>
</evidence>
<dbReference type="Pfam" id="PF12698">
    <property type="entry name" value="ABC2_membrane_3"/>
    <property type="match status" value="2"/>
</dbReference>
<feature type="region of interest" description="Disordered" evidence="5">
    <location>
        <begin position="890"/>
        <end position="913"/>
    </location>
</feature>
<keyword evidence="2 6" id="KW-0812">Transmembrane</keyword>
<keyword evidence="4 6" id="KW-0472">Membrane</keyword>
<dbReference type="InterPro" id="IPR017500">
    <property type="entry name" value="Phage_infect_YhgE_N"/>
</dbReference>